<feature type="domain" description="NAD(P)-binding" evidence="2">
    <location>
        <begin position="7"/>
        <end position="136"/>
    </location>
</feature>
<dbReference type="InterPro" id="IPR025695">
    <property type="entry name" value="DoxX-like"/>
</dbReference>
<keyword evidence="4" id="KW-1185">Reference proteome</keyword>
<feature type="transmembrane region" description="Helical" evidence="1">
    <location>
        <begin position="361"/>
        <end position="378"/>
    </location>
</feature>
<protein>
    <submittedName>
        <fullName evidence="3">Predicted nucleoside-diphosphate-sugar epimerase</fullName>
    </submittedName>
</protein>
<evidence type="ECO:0000313" key="4">
    <source>
        <dbReference type="Proteomes" id="UP000000238"/>
    </source>
</evidence>
<dbReference type="Gene3D" id="3.40.50.720">
    <property type="entry name" value="NAD(P)-binding Rossmann-like Domain"/>
    <property type="match status" value="1"/>
</dbReference>
<proteinExistence type="predicted"/>
<reference evidence="3 4" key="1">
    <citation type="journal article" date="2005" name="Nucleic Acids Res.">
        <title>Genomic blueprint of Hahella chejuensis, a marine microbe producing an algicidal agent.</title>
        <authorList>
            <person name="Jeong H."/>
            <person name="Yim J.H."/>
            <person name="Lee C."/>
            <person name="Choi S.-H."/>
            <person name="Park Y.K."/>
            <person name="Yoon S.H."/>
            <person name="Hur C.-G."/>
            <person name="Kang H.-Y."/>
            <person name="Kim D."/>
            <person name="Lee H.H."/>
            <person name="Park K.H."/>
            <person name="Park S.-H."/>
            <person name="Park H.-S."/>
            <person name="Lee H.K."/>
            <person name="Oh T.K."/>
            <person name="Kim J.F."/>
        </authorList>
    </citation>
    <scope>NUCLEOTIDE SEQUENCE [LARGE SCALE GENOMIC DNA]</scope>
    <source>
        <strain evidence="3 4">KCTC 2396</strain>
    </source>
</reference>
<dbReference type="Pfam" id="PF13460">
    <property type="entry name" value="NAD_binding_10"/>
    <property type="match status" value="1"/>
</dbReference>
<dbReference type="InterPro" id="IPR051207">
    <property type="entry name" value="ComplexI_NDUFA9_subunit"/>
</dbReference>
<feature type="transmembrane region" description="Helical" evidence="1">
    <location>
        <begin position="390"/>
        <end position="410"/>
    </location>
</feature>
<dbReference type="Proteomes" id="UP000000238">
    <property type="component" value="Chromosome"/>
</dbReference>
<dbReference type="AlphaFoldDB" id="Q2S702"/>
<dbReference type="eggNOG" id="COG0702">
    <property type="taxonomic scope" value="Bacteria"/>
</dbReference>
<dbReference type="STRING" id="349521.HCH_06956"/>
<dbReference type="InterPro" id="IPR016040">
    <property type="entry name" value="NAD(P)-bd_dom"/>
</dbReference>
<keyword evidence="1" id="KW-0472">Membrane</keyword>
<dbReference type="GO" id="GO:0044877">
    <property type="term" value="F:protein-containing complex binding"/>
    <property type="evidence" value="ECO:0007669"/>
    <property type="project" value="TreeGrafter"/>
</dbReference>
<dbReference type="CDD" id="cd05271">
    <property type="entry name" value="NDUFA9_like_SDR_a"/>
    <property type="match status" value="1"/>
</dbReference>
<keyword evidence="1" id="KW-1133">Transmembrane helix</keyword>
<dbReference type="SUPFAM" id="SSF51735">
    <property type="entry name" value="NAD(P)-binding Rossmann-fold domains"/>
    <property type="match status" value="1"/>
</dbReference>
<dbReference type="PANTHER" id="PTHR12126">
    <property type="entry name" value="NADH-UBIQUINONE OXIDOREDUCTASE 39 KDA SUBUNIT-RELATED"/>
    <property type="match status" value="1"/>
</dbReference>
<dbReference type="RefSeq" id="WP_011400622.1">
    <property type="nucleotide sequence ID" value="NC_007645.1"/>
</dbReference>
<evidence type="ECO:0000313" key="3">
    <source>
        <dbReference type="EMBL" id="ABC33572.1"/>
    </source>
</evidence>
<name>Q2S702_HAHCH</name>
<accession>Q2S702</accession>
<sequence length="436" mass="47830">MKILLTGAGGFIASVVLEKLLEQGCQVVAVARRRANIPVSDSVTFIQADLQHLTRMEDWSPMLRGVDAVINCAGILRESRKGDFDLVHFQAPKALVEACLQNGVERFVQISALGTEQDGGFITSKHKFDDYLMRALPTAVVLRPSVVLSERGSYGGTSLLRALAALPYLLFIPGSGDQKIQPILLEDLASVVAQAATRTDDAQSLARSSGVAYTVGPEVITLREYLTLMRRWLKFPAAKLVAVPISLIGLVAWIGQRLGAGPLNDTVWGMLKRGSYAEPGAYEQACEKFDYAPRSVKGYLQTSASFVQDRWHARLYLLREPVWLTLVVVWLLSGVAGFAARPEAFEPVLKAISLPETLWRPMVWFTSILDIVLGALLLSRRHMALVGQWMLLCVLGYTLTLGALAPALWLEPLGGLLKNLPLLCLLGLFLVVEKLR</sequence>
<evidence type="ECO:0000256" key="1">
    <source>
        <dbReference type="SAM" id="Phobius"/>
    </source>
</evidence>
<gene>
    <name evidence="3" type="ordered locus">HCH_06956</name>
</gene>
<evidence type="ECO:0000259" key="2">
    <source>
        <dbReference type="Pfam" id="PF13460"/>
    </source>
</evidence>
<feature type="transmembrane region" description="Helical" evidence="1">
    <location>
        <begin position="322"/>
        <end position="341"/>
    </location>
</feature>
<dbReference type="PANTHER" id="PTHR12126:SF11">
    <property type="entry name" value="NADH DEHYDROGENASE [UBIQUINONE] 1 ALPHA SUBCOMPLEX SUBUNIT 9, MITOCHONDRIAL"/>
    <property type="match status" value="1"/>
</dbReference>
<dbReference type="InterPro" id="IPR036291">
    <property type="entry name" value="NAD(P)-bd_dom_sf"/>
</dbReference>
<feature type="transmembrane region" description="Helical" evidence="1">
    <location>
        <begin position="232"/>
        <end position="254"/>
    </location>
</feature>
<keyword evidence="1" id="KW-0812">Transmembrane</keyword>
<dbReference type="Pfam" id="PF13781">
    <property type="entry name" value="DoxX_3"/>
    <property type="match status" value="1"/>
</dbReference>
<dbReference type="OrthoDB" id="9776313at2"/>
<organism evidence="3 4">
    <name type="scientific">Hahella chejuensis (strain KCTC 2396)</name>
    <dbReference type="NCBI Taxonomy" id="349521"/>
    <lineage>
        <taxon>Bacteria</taxon>
        <taxon>Pseudomonadati</taxon>
        <taxon>Pseudomonadota</taxon>
        <taxon>Gammaproteobacteria</taxon>
        <taxon>Oceanospirillales</taxon>
        <taxon>Hahellaceae</taxon>
        <taxon>Hahella</taxon>
    </lineage>
</organism>
<dbReference type="EMBL" id="CP000155">
    <property type="protein sequence ID" value="ABC33572.1"/>
    <property type="molecule type" value="Genomic_DNA"/>
</dbReference>
<dbReference type="KEGG" id="hch:HCH_06956"/>
<feature type="transmembrane region" description="Helical" evidence="1">
    <location>
        <begin position="416"/>
        <end position="432"/>
    </location>
</feature>
<dbReference type="HOGENOM" id="CLU_007383_6_5_6"/>